<dbReference type="Proteomes" id="UP000244450">
    <property type="component" value="Unassembled WGS sequence"/>
</dbReference>
<organism evidence="2 3">
    <name type="scientific">Chitinophaga parva</name>
    <dbReference type="NCBI Taxonomy" id="2169414"/>
    <lineage>
        <taxon>Bacteria</taxon>
        <taxon>Pseudomonadati</taxon>
        <taxon>Bacteroidota</taxon>
        <taxon>Chitinophagia</taxon>
        <taxon>Chitinophagales</taxon>
        <taxon>Chitinophagaceae</taxon>
        <taxon>Chitinophaga</taxon>
    </lineage>
</organism>
<dbReference type="InterPro" id="IPR011250">
    <property type="entry name" value="OMP/PagP_B-barrel"/>
</dbReference>
<sequence>MMSGATYAQYWQGGIFLGAANYSGDLVQKRVDFRYTGIAAGLLIKRDFNPHFTLRASLTYGRVSGADSTNTAKDLVARNLSFRSPIWEGAVIAEGNLLDIDDKGFTPYAFAGIGLFSFYPSTRMANGNWVSLRRYSTEGEGLPQYPDRSMYNLVSVSIPFGVGFKWNVTDHIQMGIEVGLRKTFTDYIDDVSKGYVDQNTLILERGTTAAKLAYRGDELTKNGTPGTYPPDGFPRGNPKQKDWYSFSGLTVTYRFGGGGSGRWGKQKVSTCPKF</sequence>
<accession>A0A2T7BJ27</accession>
<dbReference type="InterPro" id="IPR045743">
    <property type="entry name" value="DUF6089"/>
</dbReference>
<dbReference type="Pfam" id="PF19573">
    <property type="entry name" value="DUF6089"/>
    <property type="match status" value="1"/>
</dbReference>
<dbReference type="Gene3D" id="2.40.160.20">
    <property type="match status" value="1"/>
</dbReference>
<evidence type="ECO:0000259" key="1">
    <source>
        <dbReference type="Pfam" id="PF19573"/>
    </source>
</evidence>
<protein>
    <recommendedName>
        <fullName evidence="1">DUF6089 domain-containing protein</fullName>
    </recommendedName>
</protein>
<evidence type="ECO:0000313" key="3">
    <source>
        <dbReference type="Proteomes" id="UP000244450"/>
    </source>
</evidence>
<name>A0A2T7BJ27_9BACT</name>
<dbReference type="SUPFAM" id="SSF56925">
    <property type="entry name" value="OMPA-like"/>
    <property type="match status" value="1"/>
</dbReference>
<evidence type="ECO:0000313" key="2">
    <source>
        <dbReference type="EMBL" id="PUZ26290.1"/>
    </source>
</evidence>
<feature type="domain" description="DUF6089" evidence="1">
    <location>
        <begin position="4"/>
        <end position="190"/>
    </location>
</feature>
<reference evidence="2 3" key="1">
    <citation type="submission" date="2018-04" db="EMBL/GenBank/DDBJ databases">
        <title>Chitinophaga fuyangensis sp. nov., isolated from soil in a chemical factory.</title>
        <authorList>
            <person name="Chen K."/>
        </authorList>
    </citation>
    <scope>NUCLEOTIDE SEQUENCE [LARGE SCALE GENOMIC DNA]</scope>
    <source>
        <strain evidence="2 3">LY-1</strain>
    </source>
</reference>
<gene>
    <name evidence="2" type="ORF">DCC81_18885</name>
</gene>
<comment type="caution">
    <text evidence="2">The sequence shown here is derived from an EMBL/GenBank/DDBJ whole genome shotgun (WGS) entry which is preliminary data.</text>
</comment>
<dbReference type="AlphaFoldDB" id="A0A2T7BJ27"/>
<keyword evidence="3" id="KW-1185">Reference proteome</keyword>
<proteinExistence type="predicted"/>
<dbReference type="EMBL" id="QCYK01000002">
    <property type="protein sequence ID" value="PUZ26290.1"/>
    <property type="molecule type" value="Genomic_DNA"/>
</dbReference>